<dbReference type="EMBL" id="BGPR01055784">
    <property type="protein sequence ID" value="GBO32327.1"/>
    <property type="molecule type" value="Genomic_DNA"/>
</dbReference>
<accession>A0A4Y2W8L4</accession>
<evidence type="ECO:0000313" key="1">
    <source>
        <dbReference type="EMBL" id="GBO32327.1"/>
    </source>
</evidence>
<dbReference type="Proteomes" id="UP000499080">
    <property type="component" value="Unassembled WGS sequence"/>
</dbReference>
<name>A0A4Y2W8L4_ARAVE</name>
<gene>
    <name evidence="1" type="ORF">AVEN_193303_1</name>
</gene>
<keyword evidence="2" id="KW-1185">Reference proteome</keyword>
<protein>
    <submittedName>
        <fullName evidence="1">Uncharacterized protein</fullName>
    </submittedName>
</protein>
<reference evidence="1 2" key="1">
    <citation type="journal article" date="2019" name="Sci. Rep.">
        <title>Orb-weaving spider Araneus ventricosus genome elucidates the spidroin gene catalogue.</title>
        <authorList>
            <person name="Kono N."/>
            <person name="Nakamura H."/>
            <person name="Ohtoshi R."/>
            <person name="Moran D.A.P."/>
            <person name="Shinohara A."/>
            <person name="Yoshida Y."/>
            <person name="Fujiwara M."/>
            <person name="Mori M."/>
            <person name="Tomita M."/>
            <person name="Arakawa K."/>
        </authorList>
    </citation>
    <scope>NUCLEOTIDE SEQUENCE [LARGE SCALE GENOMIC DNA]</scope>
</reference>
<sequence>MSVGDRIGCLSTCHLSEFSLNVSGVPYHANCTRPIPSQRLHQIEQNPIDKQGLWINDDVSILVDVHPSDTIGNENRQTSNVFPIISSPMVVLSGPGEA</sequence>
<evidence type="ECO:0000313" key="2">
    <source>
        <dbReference type="Proteomes" id="UP000499080"/>
    </source>
</evidence>
<organism evidence="1 2">
    <name type="scientific">Araneus ventricosus</name>
    <name type="common">Orbweaver spider</name>
    <name type="synonym">Epeira ventricosa</name>
    <dbReference type="NCBI Taxonomy" id="182803"/>
    <lineage>
        <taxon>Eukaryota</taxon>
        <taxon>Metazoa</taxon>
        <taxon>Ecdysozoa</taxon>
        <taxon>Arthropoda</taxon>
        <taxon>Chelicerata</taxon>
        <taxon>Arachnida</taxon>
        <taxon>Araneae</taxon>
        <taxon>Araneomorphae</taxon>
        <taxon>Entelegynae</taxon>
        <taxon>Araneoidea</taxon>
        <taxon>Araneidae</taxon>
        <taxon>Araneus</taxon>
    </lineage>
</organism>
<dbReference type="AlphaFoldDB" id="A0A4Y2W8L4"/>
<proteinExistence type="predicted"/>
<comment type="caution">
    <text evidence="1">The sequence shown here is derived from an EMBL/GenBank/DDBJ whole genome shotgun (WGS) entry which is preliminary data.</text>
</comment>